<keyword evidence="3" id="KW-1185">Reference proteome</keyword>
<accession>A0ABT7NIA4</accession>
<proteinExistence type="predicted"/>
<keyword evidence="1" id="KW-1133">Transmembrane helix</keyword>
<dbReference type="RefSeq" id="WP_286650264.1">
    <property type="nucleotide sequence ID" value="NZ_JACAGK010000003.1"/>
</dbReference>
<protein>
    <submittedName>
        <fullName evidence="2">Uncharacterized protein</fullName>
    </submittedName>
</protein>
<keyword evidence="1" id="KW-0812">Transmembrane</keyword>
<feature type="transmembrane region" description="Helical" evidence="1">
    <location>
        <begin position="12"/>
        <end position="30"/>
    </location>
</feature>
<name>A0ABT7NIA4_9SPHI</name>
<evidence type="ECO:0000313" key="2">
    <source>
        <dbReference type="EMBL" id="MDM1046931.1"/>
    </source>
</evidence>
<organism evidence="2 3">
    <name type="scientific">Sphingobacterium hotanense</name>
    <dbReference type="NCBI Taxonomy" id="649196"/>
    <lineage>
        <taxon>Bacteria</taxon>
        <taxon>Pseudomonadati</taxon>
        <taxon>Bacteroidota</taxon>
        <taxon>Sphingobacteriia</taxon>
        <taxon>Sphingobacteriales</taxon>
        <taxon>Sphingobacteriaceae</taxon>
        <taxon>Sphingobacterium</taxon>
    </lineage>
</organism>
<reference evidence="2" key="1">
    <citation type="submission" date="2020-06" db="EMBL/GenBank/DDBJ databases">
        <authorList>
            <person name="Dong N."/>
        </authorList>
    </citation>
    <scope>NUCLEOTIDE SEQUENCE</scope>
    <source>
        <strain evidence="2">R1692</strain>
    </source>
</reference>
<evidence type="ECO:0000256" key="1">
    <source>
        <dbReference type="SAM" id="Phobius"/>
    </source>
</evidence>
<comment type="caution">
    <text evidence="2">The sequence shown here is derived from an EMBL/GenBank/DDBJ whole genome shotgun (WGS) entry which is preliminary data.</text>
</comment>
<evidence type="ECO:0000313" key="3">
    <source>
        <dbReference type="Proteomes" id="UP001170954"/>
    </source>
</evidence>
<gene>
    <name evidence="2" type="ORF">HX018_01555</name>
</gene>
<reference evidence="2" key="2">
    <citation type="journal article" date="2022" name="Sci. Total Environ.">
        <title>Prevalence, transmission, and molecular epidemiology of tet(X)-positive bacteria among humans, animals, and environmental niches in China: An epidemiological, and genomic-based study.</title>
        <authorList>
            <person name="Dong N."/>
            <person name="Zeng Y."/>
            <person name="Cai C."/>
            <person name="Sun C."/>
            <person name="Lu J."/>
            <person name="Liu C."/>
            <person name="Zhou H."/>
            <person name="Sun Q."/>
            <person name="Shu L."/>
            <person name="Wang H."/>
            <person name="Wang Y."/>
            <person name="Wang S."/>
            <person name="Wu C."/>
            <person name="Chan E.W."/>
            <person name="Chen G."/>
            <person name="Shen Z."/>
            <person name="Chen S."/>
            <person name="Zhang R."/>
        </authorList>
    </citation>
    <scope>NUCLEOTIDE SEQUENCE</scope>
    <source>
        <strain evidence="2">R1692</strain>
    </source>
</reference>
<sequence>MEYKIHTLHRGKFIWILLGGLFAVGYILSFFELRELIKIIALLFCIPAIMFLGAKLSYQDSTWTIDSNRLIIEKAGKTSEVAIDQIEYIKNHMRSGGNLLAIYRKGKSTPMRVWRNKLFVHTDQFEELTARLRELGIEFVIA</sequence>
<keyword evidence="1" id="KW-0472">Membrane</keyword>
<dbReference type="Proteomes" id="UP001170954">
    <property type="component" value="Unassembled WGS sequence"/>
</dbReference>
<dbReference type="EMBL" id="JACAGK010000003">
    <property type="protein sequence ID" value="MDM1046931.1"/>
    <property type="molecule type" value="Genomic_DNA"/>
</dbReference>
<feature type="transmembrane region" description="Helical" evidence="1">
    <location>
        <begin position="36"/>
        <end position="54"/>
    </location>
</feature>